<accession>A0A1G4SSD3</accession>
<evidence type="ECO:0000313" key="2">
    <source>
        <dbReference type="Proteomes" id="UP000199150"/>
    </source>
</evidence>
<name>A0A1G4SSD3_9CAUL</name>
<dbReference type="AlphaFoldDB" id="A0A1G4SSD3"/>
<dbReference type="Proteomes" id="UP000199150">
    <property type="component" value="Unassembled WGS sequence"/>
</dbReference>
<gene>
    <name evidence="1" type="ORF">SAMN02927928_2812</name>
</gene>
<proteinExistence type="predicted"/>
<evidence type="ECO:0000313" key="1">
    <source>
        <dbReference type="EMBL" id="SCW71199.1"/>
    </source>
</evidence>
<dbReference type="RefSeq" id="WP_090649217.1">
    <property type="nucleotide sequence ID" value="NZ_CBCRYE010000003.1"/>
</dbReference>
<organism evidence="1 2">
    <name type="scientific">Asticcacaulis taihuensis</name>
    <dbReference type="NCBI Taxonomy" id="260084"/>
    <lineage>
        <taxon>Bacteria</taxon>
        <taxon>Pseudomonadati</taxon>
        <taxon>Pseudomonadota</taxon>
        <taxon>Alphaproteobacteria</taxon>
        <taxon>Caulobacterales</taxon>
        <taxon>Caulobacteraceae</taxon>
        <taxon>Asticcacaulis</taxon>
    </lineage>
</organism>
<keyword evidence="2" id="KW-1185">Reference proteome</keyword>
<reference evidence="2" key="1">
    <citation type="submission" date="2016-10" db="EMBL/GenBank/DDBJ databases">
        <authorList>
            <person name="Varghese N."/>
            <person name="Submissions S."/>
        </authorList>
    </citation>
    <scope>NUCLEOTIDE SEQUENCE [LARGE SCALE GENOMIC DNA]</scope>
    <source>
        <strain evidence="2">CGMCC 1.3431</strain>
    </source>
</reference>
<dbReference type="OrthoDB" id="7174031at2"/>
<dbReference type="STRING" id="260084.SAMN02927928_2812"/>
<sequence>MQDTDTLWLNIRKAQEKNASDFAFERRRLQQAEDLLTSEISDDLLLNLHLFAMDFEMENACYAVLKRQTEDLLLERMAGGKDDSYPPSDFIGAKDGEAKRALEAAISNTLPNRELLGLFLYAECLRFMDDNGPTWQAVFDLTRLQILRRMQGFRIDTDTMSVSNTPDDATMLSSTSRARCVRYG</sequence>
<protein>
    <submittedName>
        <fullName evidence="1">Uncharacterized protein</fullName>
    </submittedName>
</protein>
<dbReference type="EMBL" id="FMTS01000005">
    <property type="protein sequence ID" value="SCW71199.1"/>
    <property type="molecule type" value="Genomic_DNA"/>
</dbReference>